<dbReference type="SUPFAM" id="SSF56436">
    <property type="entry name" value="C-type lectin-like"/>
    <property type="match status" value="1"/>
</dbReference>
<accession>A0A0R3RN64</accession>
<reference evidence="2" key="1">
    <citation type="submission" date="2017-02" db="UniProtKB">
        <authorList>
            <consortium name="WormBaseParasite"/>
        </authorList>
    </citation>
    <scope>IDENTIFICATION</scope>
</reference>
<protein>
    <submittedName>
        <fullName evidence="2">C-type lectin domain-containing protein</fullName>
    </submittedName>
</protein>
<sequence>MKRIGLNTYCYRMHAFTRHHMPLYGYFWNVTEGDQHYCEYATQEAPARASSISIRNRKEYEFVKVEYRCRNKIIPFKFTPISISQVLISITQNRFFIFSAADLTSTAQPMLIGLKYENDRFHWFDKSTFNYSGFLEPFYKSRFYMLKKGQCRRFFMYNGRREYFVFDINCKIRFFEYRVLCRYQIPAADVIFASITKILIIGKTSLPKPSPQPDDYTQVEQTTQEFLDYYDYWAD</sequence>
<evidence type="ECO:0000313" key="1">
    <source>
        <dbReference type="Proteomes" id="UP000050640"/>
    </source>
</evidence>
<dbReference type="InterPro" id="IPR016187">
    <property type="entry name" value="CTDL_fold"/>
</dbReference>
<proteinExistence type="predicted"/>
<dbReference type="WBParaSite" id="EEL_0000292401-mRNA-1">
    <property type="protein sequence ID" value="EEL_0000292401-mRNA-1"/>
    <property type="gene ID" value="EEL_0000292401"/>
</dbReference>
<evidence type="ECO:0000313" key="2">
    <source>
        <dbReference type="WBParaSite" id="EEL_0000292401-mRNA-1"/>
    </source>
</evidence>
<organism evidence="1 2">
    <name type="scientific">Elaeophora elaphi</name>
    <dbReference type="NCBI Taxonomy" id="1147741"/>
    <lineage>
        <taxon>Eukaryota</taxon>
        <taxon>Metazoa</taxon>
        <taxon>Ecdysozoa</taxon>
        <taxon>Nematoda</taxon>
        <taxon>Chromadorea</taxon>
        <taxon>Rhabditida</taxon>
        <taxon>Spirurina</taxon>
        <taxon>Spiruromorpha</taxon>
        <taxon>Filarioidea</taxon>
        <taxon>Onchocercidae</taxon>
        <taxon>Elaeophora</taxon>
    </lineage>
</organism>
<name>A0A0R3RN64_9BILA</name>
<keyword evidence="1" id="KW-1185">Reference proteome</keyword>
<dbReference type="Proteomes" id="UP000050640">
    <property type="component" value="Unplaced"/>
</dbReference>
<dbReference type="AlphaFoldDB" id="A0A0R3RN64"/>